<dbReference type="HOGENOM" id="CLU_007127_8_1_9"/>
<dbReference type="EMBL" id="FP929052">
    <property type="protein sequence ID" value="CBL18236.1"/>
    <property type="molecule type" value="Genomic_DNA"/>
</dbReference>
<evidence type="ECO:0000256" key="5">
    <source>
        <dbReference type="ARBA" id="ARBA00023136"/>
    </source>
</evidence>
<reference evidence="7" key="1">
    <citation type="submission" date="2010-03" db="EMBL/GenBank/DDBJ databases">
        <title>The genome sequence of Ruminococcus sp. 18P13.</title>
        <authorList>
            <consortium name="metaHIT consortium -- http://www.metahit.eu/"/>
            <person name="Pajon A."/>
            <person name="Turner K."/>
            <person name="Parkhill J."/>
            <person name="Bernalier A."/>
        </authorList>
    </citation>
    <scope>NUCLEOTIDE SEQUENCE [LARGE SCALE GENOMIC DNA]</scope>
    <source>
        <strain evidence="7">Type strain: 18P13</strain>
    </source>
</reference>
<dbReference type="AlphaFoldDB" id="D4LF41"/>
<dbReference type="RefSeq" id="WP_015559142.1">
    <property type="nucleotide sequence ID" value="NC_021039.1"/>
</dbReference>
<keyword evidence="5 6" id="KW-0472">Membrane</keyword>
<dbReference type="SUPFAM" id="SSF144083">
    <property type="entry name" value="Magnesium transport protein CorA, transmembrane region"/>
    <property type="match status" value="1"/>
</dbReference>
<evidence type="ECO:0000256" key="6">
    <source>
        <dbReference type="SAM" id="Phobius"/>
    </source>
</evidence>
<dbReference type="CDD" id="cd12827">
    <property type="entry name" value="EcCorA_ZntB-like_u2"/>
    <property type="match status" value="1"/>
</dbReference>
<evidence type="ECO:0000313" key="7">
    <source>
        <dbReference type="EMBL" id="CBL18236.1"/>
    </source>
</evidence>
<keyword evidence="4 6" id="KW-1133">Transmembrane helix</keyword>
<comment type="subcellular location">
    <subcellularLocation>
        <location evidence="1">Membrane</location>
        <topology evidence="1">Multi-pass membrane protein</topology>
    </subcellularLocation>
</comment>
<dbReference type="GO" id="GO:0016020">
    <property type="term" value="C:membrane"/>
    <property type="evidence" value="ECO:0007669"/>
    <property type="project" value="UniProtKB-SubCell"/>
</dbReference>
<evidence type="ECO:0000256" key="4">
    <source>
        <dbReference type="ARBA" id="ARBA00022989"/>
    </source>
</evidence>
<sequence length="307" mass="34851">MISYFKTVGSELTRLSKPEPGCWVSVVEPTPDEVNVLIEQYGLDRDFVRSSLDEEESSRVEREENQTLIIVDTAVAEKQDETFLFYTLPVGIITTAQYVFTISLKHCPVIDAIENGAIRNLQTMHKTRFVLLLLMRITAGFVQYLKQIDKISYHIEKQLSVAMKNKELVQILGLEKSLVYFSTSLKANNITLEKILRGRVMKLYEEDQDLLEDVLVEVKQATEMTKIYTGILSVMVDAFASVIANNQNTVMSRLTVITIIMAIPTMVFSFYGMNTAHLPVPDTWFPTLISVMVTVAVASFLFRNKNK</sequence>
<evidence type="ECO:0000256" key="3">
    <source>
        <dbReference type="ARBA" id="ARBA00022692"/>
    </source>
</evidence>
<dbReference type="InterPro" id="IPR045863">
    <property type="entry name" value="CorA_TM1_TM2"/>
</dbReference>
<dbReference type="PATRIC" id="fig|213810.4.peg.2117"/>
<dbReference type="BioCyc" id="RCHA213810:RUM_RS10830-MONOMER"/>
<organism evidence="7 8">
    <name type="scientific">Ruminococcus champanellensis (strain DSM 18848 / JCM 17042 / KCTC 15320 / 18P13)</name>
    <dbReference type="NCBI Taxonomy" id="213810"/>
    <lineage>
        <taxon>Bacteria</taxon>
        <taxon>Bacillati</taxon>
        <taxon>Bacillota</taxon>
        <taxon>Clostridia</taxon>
        <taxon>Eubacteriales</taxon>
        <taxon>Oscillospiraceae</taxon>
        <taxon>Ruminococcus</taxon>
    </lineage>
</organism>
<dbReference type="Gene3D" id="3.30.460.20">
    <property type="entry name" value="CorA soluble domain-like"/>
    <property type="match status" value="1"/>
</dbReference>
<dbReference type="InterPro" id="IPR045861">
    <property type="entry name" value="CorA_cytoplasmic_dom"/>
</dbReference>
<proteinExistence type="inferred from homology"/>
<dbReference type="InterPro" id="IPR047199">
    <property type="entry name" value="CorA-like"/>
</dbReference>
<evidence type="ECO:0000313" key="8">
    <source>
        <dbReference type="Proteomes" id="UP000007054"/>
    </source>
</evidence>
<dbReference type="STRING" id="213810.RUM_22300"/>
<dbReference type="SUPFAM" id="SSF143865">
    <property type="entry name" value="CorA soluble domain-like"/>
    <property type="match status" value="1"/>
</dbReference>
<dbReference type="InterPro" id="IPR002523">
    <property type="entry name" value="MgTranspt_CorA/ZnTranspt_ZntB"/>
</dbReference>
<feature type="transmembrane region" description="Helical" evidence="6">
    <location>
        <begin position="251"/>
        <end position="271"/>
    </location>
</feature>
<dbReference type="PANTHER" id="PTHR47891">
    <property type="entry name" value="TRANSPORTER-RELATED"/>
    <property type="match status" value="1"/>
</dbReference>
<protein>
    <submittedName>
        <fullName evidence="7">Mg2+ and Co2+ transporters</fullName>
    </submittedName>
</protein>
<dbReference type="Gene3D" id="1.20.58.340">
    <property type="entry name" value="Magnesium transport protein CorA, transmembrane region"/>
    <property type="match status" value="2"/>
</dbReference>
<dbReference type="PANTHER" id="PTHR47891:SF2">
    <property type="entry name" value="MAGNESIUM AND COBALT TRANSPORTER"/>
    <property type="match status" value="1"/>
</dbReference>
<keyword evidence="8" id="KW-1185">Reference proteome</keyword>
<keyword evidence="3 6" id="KW-0812">Transmembrane</keyword>
<feature type="transmembrane region" description="Helical" evidence="6">
    <location>
        <begin position="283"/>
        <end position="302"/>
    </location>
</feature>
<dbReference type="GeneID" id="83156884"/>
<comment type="similarity">
    <text evidence="2">Belongs to the CorA metal ion transporter (MIT) (TC 1.A.35) family.</text>
</comment>
<reference evidence="7" key="2">
    <citation type="submission" date="2010-03" db="EMBL/GenBank/DDBJ databases">
        <authorList>
            <person name="Pajon A."/>
        </authorList>
    </citation>
    <scope>NUCLEOTIDE SEQUENCE</scope>
    <source>
        <strain evidence="7">Type strain: 18P13</strain>
    </source>
</reference>
<accession>D4LF41</accession>
<gene>
    <name evidence="7" type="ordered locus">RUM_22300</name>
</gene>
<evidence type="ECO:0000256" key="2">
    <source>
        <dbReference type="ARBA" id="ARBA00009765"/>
    </source>
</evidence>
<dbReference type="GO" id="GO:0046873">
    <property type="term" value="F:metal ion transmembrane transporter activity"/>
    <property type="evidence" value="ECO:0007669"/>
    <property type="project" value="InterPro"/>
</dbReference>
<dbReference type="Pfam" id="PF01544">
    <property type="entry name" value="CorA"/>
    <property type="match status" value="1"/>
</dbReference>
<dbReference type="KEGG" id="rch:RUM_22300"/>
<name>D4LF41_RUMC1</name>
<evidence type="ECO:0000256" key="1">
    <source>
        <dbReference type="ARBA" id="ARBA00004141"/>
    </source>
</evidence>
<dbReference type="Proteomes" id="UP000007054">
    <property type="component" value="Chromosome"/>
</dbReference>